<name>A0ACC0YMF8_9ROSI</name>
<gene>
    <name evidence="1" type="ORF">Pint_22856</name>
</gene>
<sequence>MSKTWGKIGAWAAEAEQAEAEEREAAAAKDAAEAASPSFPSLKEAVSAKPKKKKMTLSEFNMGGYPATGGGATDHAYSRLTPDEMLRLPTGPKERSPEEMQHGRLGGGFSSYGRSSRPMRDRDDSWGGGNRRSYGGFEDEQQQRRGPPSRVSDFEQPSRADEVDNWAMAKKSFQSVPSQDPGRPNRYGGLGSGGGGFSRADEVDNWTAVKKPVQTRSSTFGSGFRDSGPEPDRWTRGGGFRDERSRLNLDPPKADLGVNEPVVVKTNKPNPFGEARPREQVLAEKGLDWKKMEMEIESKKATSSRPTSSHSSRPSSAQSSRSESQGPQGLESVGRPNRPKVNPFGDAKPREVLLEERGQDWRKIDLHLEHRRFERPETEEEKLLKEEIDHLKKQLKKESTMKSDRESMQGSGREQSGLHNIILQKEQELEMLIRDLDDKVRFGQKSLERPGSGAGRAAGFPERPPSQSGSFDESRSVEFMDRPRSRGMGDVWMRPGDDRRGFQGGRERGFLGNRDIDSLRNLLTSMDGVRSIVKKRWKGPRKLKKISVLVVVTGFVLIVSLANTSNDCRFPAVYNFGDSNSDTGSVSATFGRLSSPNGQTFFGKPSGRYSDGRLLIDFIAEKLGLPFLNSYLDALQPNFRHGANFAASGSTVQPLDVQSFEAGFNPLTLNIQLSQFEQLKDRTNEYSQAKSSKIKSNLPMPEDFTKALYTLDSGQNDLHFWLTTKREDQVKPSIPPIMNQFALAIEKLYQEGARKFWIHNTGPIGCLPFMVLKYPPKPGDADQNGCIKSYNEIAQEFNKQLKDRVYTLRTRLHDALLIYVDIYSAKYTLISEANKNGFVSPIEYCCGDSGNHDIKCWDKGIVNATDALCNDASKYISWDSVHYTEAANHWIANRIVDGSFSDPPIPLNKACGKHILSRF</sequence>
<evidence type="ECO:0000313" key="1">
    <source>
        <dbReference type="EMBL" id="KAJ0038216.1"/>
    </source>
</evidence>
<protein>
    <submittedName>
        <fullName evidence="1">Uncharacterized protein</fullName>
    </submittedName>
</protein>
<proteinExistence type="predicted"/>
<dbReference type="EMBL" id="CM047741">
    <property type="protein sequence ID" value="KAJ0038216.1"/>
    <property type="molecule type" value="Genomic_DNA"/>
</dbReference>
<organism evidence="1 2">
    <name type="scientific">Pistacia integerrima</name>
    <dbReference type="NCBI Taxonomy" id="434235"/>
    <lineage>
        <taxon>Eukaryota</taxon>
        <taxon>Viridiplantae</taxon>
        <taxon>Streptophyta</taxon>
        <taxon>Embryophyta</taxon>
        <taxon>Tracheophyta</taxon>
        <taxon>Spermatophyta</taxon>
        <taxon>Magnoliopsida</taxon>
        <taxon>eudicotyledons</taxon>
        <taxon>Gunneridae</taxon>
        <taxon>Pentapetalae</taxon>
        <taxon>rosids</taxon>
        <taxon>malvids</taxon>
        <taxon>Sapindales</taxon>
        <taxon>Anacardiaceae</taxon>
        <taxon>Pistacia</taxon>
    </lineage>
</organism>
<reference evidence="2" key="1">
    <citation type="journal article" date="2023" name="G3 (Bethesda)">
        <title>Genome assembly and association tests identify interacting loci associated with vigor, precocity, and sex in interspecific pistachio rootstocks.</title>
        <authorList>
            <person name="Palmer W."/>
            <person name="Jacygrad E."/>
            <person name="Sagayaradj S."/>
            <person name="Cavanaugh K."/>
            <person name="Han R."/>
            <person name="Bertier L."/>
            <person name="Beede B."/>
            <person name="Kafkas S."/>
            <person name="Golino D."/>
            <person name="Preece J."/>
            <person name="Michelmore R."/>
        </authorList>
    </citation>
    <scope>NUCLEOTIDE SEQUENCE [LARGE SCALE GENOMIC DNA]</scope>
</reference>
<comment type="caution">
    <text evidence="1">The sequence shown here is derived from an EMBL/GenBank/DDBJ whole genome shotgun (WGS) entry which is preliminary data.</text>
</comment>
<dbReference type="Proteomes" id="UP001163603">
    <property type="component" value="Chromosome 6"/>
</dbReference>
<evidence type="ECO:0000313" key="2">
    <source>
        <dbReference type="Proteomes" id="UP001163603"/>
    </source>
</evidence>
<accession>A0ACC0YMF8</accession>
<keyword evidence="2" id="KW-1185">Reference proteome</keyword>